<dbReference type="InterPro" id="IPR050940">
    <property type="entry name" value="Actin_reg-Ser/Thr_kinase"/>
</dbReference>
<keyword evidence="26" id="KW-1185">Reference proteome</keyword>
<feature type="domain" description="LIM zinc-binding" evidence="23">
    <location>
        <begin position="136"/>
        <end position="195"/>
    </location>
</feature>
<keyword evidence="10" id="KW-0677">Repeat</keyword>
<keyword evidence="16" id="KW-0206">Cytoskeleton</keyword>
<dbReference type="Pfam" id="PF00412">
    <property type="entry name" value="LIM"/>
    <property type="match status" value="2"/>
</dbReference>
<evidence type="ECO:0000256" key="8">
    <source>
        <dbReference type="ARBA" id="ARBA00022679"/>
    </source>
</evidence>
<dbReference type="GO" id="GO:0046872">
    <property type="term" value="F:metal ion binding"/>
    <property type="evidence" value="ECO:0007669"/>
    <property type="project" value="UniProtKB-KW"/>
</dbReference>
<evidence type="ECO:0000313" key="26">
    <source>
        <dbReference type="Proteomes" id="UP000319801"/>
    </source>
</evidence>
<dbReference type="GO" id="GO:0030036">
    <property type="term" value="P:actin cytoskeleton organization"/>
    <property type="evidence" value="ECO:0007669"/>
    <property type="project" value="TreeGrafter"/>
</dbReference>
<comment type="subcellular location">
    <subcellularLocation>
        <location evidence="2">Cytoplasm</location>
        <location evidence="2">Cytoskeleton</location>
        <location evidence="2">Microtubule organizing center</location>
        <location evidence="2">Centrosome</location>
    </subcellularLocation>
    <subcellularLocation>
        <location evidence="1">Cytoplasm</location>
        <location evidence="1">Cytoskeleton</location>
        <location evidence="1">Spindle</location>
    </subcellularLocation>
</comment>
<dbReference type="EC" id="2.7.11.1" evidence="4"/>
<dbReference type="PROSITE" id="PS00478">
    <property type="entry name" value="LIM_DOMAIN_1"/>
    <property type="match status" value="1"/>
</dbReference>
<dbReference type="GO" id="GO:0005634">
    <property type="term" value="C:nucleus"/>
    <property type="evidence" value="ECO:0007669"/>
    <property type="project" value="TreeGrafter"/>
</dbReference>
<comment type="catalytic activity">
    <reaction evidence="18">
        <text>L-threonyl-[protein] + ATP = O-phospho-L-threonyl-[protein] + ADP + H(+)</text>
        <dbReference type="Rhea" id="RHEA:46608"/>
        <dbReference type="Rhea" id="RHEA-COMP:11060"/>
        <dbReference type="Rhea" id="RHEA-COMP:11605"/>
        <dbReference type="ChEBI" id="CHEBI:15378"/>
        <dbReference type="ChEBI" id="CHEBI:30013"/>
        <dbReference type="ChEBI" id="CHEBI:30616"/>
        <dbReference type="ChEBI" id="CHEBI:61977"/>
        <dbReference type="ChEBI" id="CHEBI:456216"/>
        <dbReference type="EC" id="2.7.11.1"/>
    </reaction>
    <physiologicalReaction direction="left-to-right" evidence="18">
        <dbReference type="Rhea" id="RHEA:46609"/>
    </physiologicalReaction>
</comment>
<dbReference type="InterPro" id="IPR011009">
    <property type="entry name" value="Kinase-like_dom_sf"/>
</dbReference>
<dbReference type="Pfam" id="PF00595">
    <property type="entry name" value="PDZ"/>
    <property type="match status" value="1"/>
</dbReference>
<feature type="binding site" evidence="21">
    <location>
        <position position="460"/>
    </location>
    <ligand>
        <name>ATP</name>
        <dbReference type="ChEBI" id="CHEBI:30616"/>
    </ligand>
</feature>
<feature type="domain" description="LIM zinc-binding" evidence="23">
    <location>
        <begin position="196"/>
        <end position="256"/>
    </location>
</feature>
<keyword evidence="13 20" id="KW-0862">Zinc</keyword>
<dbReference type="InterPro" id="IPR054134">
    <property type="entry name" value="PAXX_N"/>
</dbReference>
<evidence type="ECO:0000259" key="22">
    <source>
        <dbReference type="PROSITE" id="PS50011"/>
    </source>
</evidence>
<keyword evidence="12 25" id="KW-0418">Kinase</keyword>
<comment type="similarity">
    <text evidence="3">Belongs to the protein kinase superfamily. TKL Ser/Thr protein kinase family.</text>
</comment>
<accession>A0A556V5T9</accession>
<feature type="domain" description="PDZ" evidence="24">
    <location>
        <begin position="278"/>
        <end position="367"/>
    </location>
</feature>
<dbReference type="PANTHER" id="PTHR46485:SF1">
    <property type="entry name" value="LIM DOMAIN KINASE 2"/>
    <property type="match status" value="1"/>
</dbReference>
<comment type="caution">
    <text evidence="25">The sequence shown here is derived from an EMBL/GenBank/DDBJ whole genome shotgun (WGS) entry which is preliminary data.</text>
</comment>
<dbReference type="SMART" id="SM00228">
    <property type="entry name" value="PDZ"/>
    <property type="match status" value="1"/>
</dbReference>
<reference evidence="25 26" key="1">
    <citation type="journal article" date="2019" name="Genome Biol. Evol.">
        <title>Whole-Genome Sequencing of the Giant Devil Catfish, Bagarius yarrelli.</title>
        <authorList>
            <person name="Jiang W."/>
            <person name="Lv Y."/>
            <person name="Cheng L."/>
            <person name="Yang K."/>
            <person name="Chao B."/>
            <person name="Wang X."/>
            <person name="Li Y."/>
            <person name="Pan X."/>
            <person name="You X."/>
            <person name="Zhang Y."/>
            <person name="Yang J."/>
            <person name="Li J."/>
            <person name="Zhang X."/>
            <person name="Liu S."/>
            <person name="Sun C."/>
            <person name="Yang J."/>
            <person name="Shi Q."/>
        </authorList>
    </citation>
    <scope>NUCLEOTIDE SEQUENCE [LARGE SCALE GENOMIC DNA]</scope>
    <source>
        <strain evidence="25">JWS20170419001</strain>
        <tissue evidence="25">Muscle</tissue>
    </source>
</reference>
<dbReference type="CDD" id="cd22286">
    <property type="entry name" value="HD_PAXX_N"/>
    <property type="match status" value="1"/>
</dbReference>
<evidence type="ECO:0000256" key="3">
    <source>
        <dbReference type="ARBA" id="ARBA00005843"/>
    </source>
</evidence>
<dbReference type="PROSITE" id="PS50106">
    <property type="entry name" value="PDZ"/>
    <property type="match status" value="1"/>
</dbReference>
<keyword evidence="11 21" id="KW-0547">Nucleotide-binding</keyword>
<dbReference type="GO" id="GO:0004674">
    <property type="term" value="F:protein serine/threonine kinase activity"/>
    <property type="evidence" value="ECO:0007669"/>
    <property type="project" value="UniProtKB-KW"/>
</dbReference>
<protein>
    <recommendedName>
        <fullName evidence="17">LIM domain kinase 2</fullName>
        <ecNumber evidence="4">2.7.11.1</ecNumber>
    </recommendedName>
</protein>
<dbReference type="GO" id="GO:0005819">
    <property type="term" value="C:spindle"/>
    <property type="evidence" value="ECO:0007669"/>
    <property type="project" value="UniProtKB-SubCell"/>
</dbReference>
<evidence type="ECO:0000256" key="17">
    <source>
        <dbReference type="ARBA" id="ARBA00040666"/>
    </source>
</evidence>
<dbReference type="GO" id="GO:0005737">
    <property type="term" value="C:cytoplasm"/>
    <property type="evidence" value="ECO:0007669"/>
    <property type="project" value="TreeGrafter"/>
</dbReference>
<evidence type="ECO:0000256" key="4">
    <source>
        <dbReference type="ARBA" id="ARBA00012513"/>
    </source>
</evidence>
<keyword evidence="8" id="KW-0808">Transferase</keyword>
<evidence type="ECO:0000256" key="19">
    <source>
        <dbReference type="ARBA" id="ARBA00048977"/>
    </source>
</evidence>
<dbReference type="SUPFAM" id="SSF56112">
    <property type="entry name" value="Protein kinase-like (PK-like)"/>
    <property type="match status" value="1"/>
</dbReference>
<proteinExistence type="inferred from homology"/>
<evidence type="ECO:0000256" key="5">
    <source>
        <dbReference type="ARBA" id="ARBA00022490"/>
    </source>
</evidence>
<dbReference type="OrthoDB" id="20134at2759"/>
<dbReference type="AlphaFoldDB" id="A0A556V5T9"/>
<dbReference type="PROSITE" id="PS50023">
    <property type="entry name" value="LIM_DOMAIN_2"/>
    <property type="match status" value="2"/>
</dbReference>
<dbReference type="FunFam" id="2.10.110.10:FF:000038">
    <property type="entry name" value="LIM domain kinase 2"/>
    <property type="match status" value="1"/>
</dbReference>
<evidence type="ECO:0000256" key="15">
    <source>
        <dbReference type="ARBA" id="ARBA00023038"/>
    </source>
</evidence>
<dbReference type="FunFam" id="3.30.200.20:FF:000038">
    <property type="entry name" value="LIM domain kinase 2"/>
    <property type="match status" value="1"/>
</dbReference>
<dbReference type="GO" id="GO:0005813">
    <property type="term" value="C:centrosome"/>
    <property type="evidence" value="ECO:0007669"/>
    <property type="project" value="UniProtKB-SubCell"/>
</dbReference>
<evidence type="ECO:0000256" key="20">
    <source>
        <dbReference type="PROSITE-ProRule" id="PRU00125"/>
    </source>
</evidence>
<dbReference type="Gene3D" id="3.30.200.20">
    <property type="entry name" value="Phosphorylase Kinase, domain 1"/>
    <property type="match status" value="1"/>
</dbReference>
<evidence type="ECO:0000256" key="9">
    <source>
        <dbReference type="ARBA" id="ARBA00022723"/>
    </source>
</evidence>
<dbReference type="InterPro" id="IPR001781">
    <property type="entry name" value="Znf_LIM"/>
</dbReference>
<dbReference type="InterPro" id="IPR027873">
    <property type="entry name" value="PAXX"/>
</dbReference>
<dbReference type="PROSITE" id="PS00107">
    <property type="entry name" value="PROTEIN_KINASE_ATP"/>
    <property type="match status" value="1"/>
</dbReference>
<comment type="catalytic activity">
    <reaction evidence="19">
        <text>L-seryl-[protein] + ATP = O-phospho-L-seryl-[protein] + ADP + H(+)</text>
        <dbReference type="Rhea" id="RHEA:17989"/>
        <dbReference type="Rhea" id="RHEA-COMP:9863"/>
        <dbReference type="Rhea" id="RHEA-COMP:11604"/>
        <dbReference type="ChEBI" id="CHEBI:15378"/>
        <dbReference type="ChEBI" id="CHEBI:29999"/>
        <dbReference type="ChEBI" id="CHEBI:30616"/>
        <dbReference type="ChEBI" id="CHEBI:83421"/>
        <dbReference type="ChEBI" id="CHEBI:456216"/>
        <dbReference type="EC" id="2.7.11.1"/>
    </reaction>
    <physiologicalReaction direction="left-to-right" evidence="19">
        <dbReference type="Rhea" id="RHEA:17990"/>
    </physiologicalReaction>
</comment>
<evidence type="ECO:0000259" key="23">
    <source>
        <dbReference type="PROSITE" id="PS50023"/>
    </source>
</evidence>
<dbReference type="InterPro" id="IPR017441">
    <property type="entry name" value="Protein_kinase_ATP_BS"/>
</dbReference>
<evidence type="ECO:0000256" key="11">
    <source>
        <dbReference type="ARBA" id="ARBA00022741"/>
    </source>
</evidence>
<dbReference type="Gene3D" id="2.10.110.10">
    <property type="entry name" value="Cysteine Rich Protein"/>
    <property type="match status" value="2"/>
</dbReference>
<keyword evidence="6" id="KW-0723">Serine/threonine-protein kinase</keyword>
<feature type="domain" description="Protein kinase" evidence="22">
    <location>
        <begin position="431"/>
        <end position="676"/>
    </location>
</feature>
<evidence type="ECO:0000256" key="2">
    <source>
        <dbReference type="ARBA" id="ARBA00004300"/>
    </source>
</evidence>
<evidence type="ECO:0000256" key="1">
    <source>
        <dbReference type="ARBA" id="ARBA00004186"/>
    </source>
</evidence>
<dbReference type="PANTHER" id="PTHR46485">
    <property type="entry name" value="LIM DOMAIN KINASE 1"/>
    <property type="match status" value="1"/>
</dbReference>
<keyword evidence="9 20" id="KW-0479">Metal-binding</keyword>
<dbReference type="GO" id="GO:0005524">
    <property type="term" value="F:ATP binding"/>
    <property type="evidence" value="ECO:0007669"/>
    <property type="project" value="UniProtKB-UniRule"/>
</dbReference>
<dbReference type="Gene3D" id="2.30.42.10">
    <property type="match status" value="1"/>
</dbReference>
<dbReference type="Pfam" id="PF15384">
    <property type="entry name" value="PAXX"/>
    <property type="match status" value="1"/>
</dbReference>
<organism evidence="25 26">
    <name type="scientific">Bagarius yarrelli</name>
    <name type="common">Goonch</name>
    <name type="synonym">Bagrus yarrelli</name>
    <dbReference type="NCBI Taxonomy" id="175774"/>
    <lineage>
        <taxon>Eukaryota</taxon>
        <taxon>Metazoa</taxon>
        <taxon>Chordata</taxon>
        <taxon>Craniata</taxon>
        <taxon>Vertebrata</taxon>
        <taxon>Euteleostomi</taxon>
        <taxon>Actinopterygii</taxon>
        <taxon>Neopterygii</taxon>
        <taxon>Teleostei</taxon>
        <taxon>Ostariophysi</taxon>
        <taxon>Siluriformes</taxon>
        <taxon>Sisoridae</taxon>
        <taxon>Sisorinae</taxon>
        <taxon>Bagarius</taxon>
    </lineage>
</organism>
<evidence type="ECO:0000256" key="14">
    <source>
        <dbReference type="ARBA" id="ARBA00022840"/>
    </source>
</evidence>
<evidence type="ECO:0000313" key="25">
    <source>
        <dbReference type="EMBL" id="TSV94876.1"/>
    </source>
</evidence>
<dbReference type="InterPro" id="IPR001245">
    <property type="entry name" value="Ser-Thr/Tyr_kinase_cat_dom"/>
</dbReference>
<gene>
    <name evidence="25" type="ORF">Baya_13355</name>
</gene>
<dbReference type="Pfam" id="PF07714">
    <property type="entry name" value="PK_Tyr_Ser-Thr"/>
    <property type="match status" value="1"/>
</dbReference>
<sequence>MRLETGSKMYACAEMLQQRVGRQRRVTLSNGDDVWKADLSEETLSRLKKKLSLKSTEDYALKLKSACRNGSAFVSLQEENAVLHLSSDPADLSVSFSKLTDHEGRTELKDLLFKMADSLVQQDYTESSCSPGPADSVCTGCRGRIQDAFHVKLYKDFWHNACFRCSECRDLLTNWYYEREGKLYCGKHYWEKFRELCHGCSLLMIGPAMVAGEFKYHPECFVCLRCKVVLEERDTYALVERVKLYCGKCYKQEVLAPMLERRCTADSSPDSLPHTVTLVSMPAAANGKRGFSVSVMRDCSSTTASVHVKEVRGMLISPEVRNAIHVGDRILEINGLPVGSLMEDEVSVEDLIHRTSQTLQLLIEYDPVRQRLDRLCLGTPNNRLGVPAASRLRLSSPTDGEHPILARDISRSESLRASSSCSHRIFRPCDLIHGEVLGKGFFGQAIKVTHKATGEVMVMKELIRCDEETQKTFLKEVKVMRSLDHPNVLKFIGVLYKDKRLNLITEFIEGGTLKDFIRDVDPFPWRQRVSFAKGIASGMDNTVVVADFGLSRLVMEDKVKQPPPDKPNKKRIFRRIDRKKRYTVVGNPYWMAPEMLNGKRYDEKVDVFSYGIVLCEIIGQVYADPECLPRTLDFGLNVGKFTEKFLPEDCPPAFFPLAVACCDLVPDNRCVFLGLI</sequence>
<evidence type="ECO:0000256" key="10">
    <source>
        <dbReference type="ARBA" id="ARBA00022737"/>
    </source>
</evidence>
<dbReference type="CDD" id="cd06754">
    <property type="entry name" value="PDZ_LIMK-like"/>
    <property type="match status" value="1"/>
</dbReference>
<evidence type="ECO:0000256" key="18">
    <source>
        <dbReference type="ARBA" id="ARBA00048659"/>
    </source>
</evidence>
<dbReference type="SUPFAM" id="SSF50156">
    <property type="entry name" value="PDZ domain-like"/>
    <property type="match status" value="1"/>
</dbReference>
<evidence type="ECO:0000256" key="6">
    <source>
        <dbReference type="ARBA" id="ARBA00022527"/>
    </source>
</evidence>
<dbReference type="Gene3D" id="1.10.510.10">
    <property type="entry name" value="Transferase(Phosphotransferase) domain 1"/>
    <property type="match status" value="1"/>
</dbReference>
<keyword evidence="5" id="KW-0963">Cytoplasm</keyword>
<keyword evidence="7" id="KW-0597">Phosphoprotein</keyword>
<dbReference type="SUPFAM" id="SSF57716">
    <property type="entry name" value="Glucocorticoid receptor-like (DNA-binding domain)"/>
    <property type="match status" value="2"/>
</dbReference>
<dbReference type="CDD" id="cd09465">
    <property type="entry name" value="LIM2_LIMK2"/>
    <property type="match status" value="1"/>
</dbReference>
<dbReference type="PROSITE" id="PS50011">
    <property type="entry name" value="PROTEIN_KINASE_DOM"/>
    <property type="match status" value="1"/>
</dbReference>
<dbReference type="InterPro" id="IPR036034">
    <property type="entry name" value="PDZ_sf"/>
</dbReference>
<keyword evidence="15 20" id="KW-0440">LIM domain</keyword>
<evidence type="ECO:0000256" key="7">
    <source>
        <dbReference type="ARBA" id="ARBA00022553"/>
    </source>
</evidence>
<dbReference type="EMBL" id="VCAZ01000129">
    <property type="protein sequence ID" value="TSV94876.1"/>
    <property type="molecule type" value="Genomic_DNA"/>
</dbReference>
<keyword evidence="14 21" id="KW-0067">ATP-binding</keyword>
<evidence type="ECO:0000256" key="12">
    <source>
        <dbReference type="ARBA" id="ARBA00022777"/>
    </source>
</evidence>
<evidence type="ECO:0000259" key="24">
    <source>
        <dbReference type="PROSITE" id="PS50106"/>
    </source>
</evidence>
<evidence type="ECO:0000256" key="21">
    <source>
        <dbReference type="PROSITE-ProRule" id="PRU10141"/>
    </source>
</evidence>
<dbReference type="GO" id="GO:0006303">
    <property type="term" value="P:double-strand break repair via nonhomologous end joining"/>
    <property type="evidence" value="ECO:0007669"/>
    <property type="project" value="InterPro"/>
</dbReference>
<dbReference type="InterPro" id="IPR000719">
    <property type="entry name" value="Prot_kinase_dom"/>
</dbReference>
<name>A0A556V5T9_BAGYA</name>
<dbReference type="SMART" id="SM00132">
    <property type="entry name" value="LIM"/>
    <property type="match status" value="2"/>
</dbReference>
<evidence type="ECO:0000256" key="13">
    <source>
        <dbReference type="ARBA" id="ARBA00022833"/>
    </source>
</evidence>
<evidence type="ECO:0000256" key="16">
    <source>
        <dbReference type="ARBA" id="ARBA00023212"/>
    </source>
</evidence>
<dbReference type="Proteomes" id="UP000319801">
    <property type="component" value="Unassembled WGS sequence"/>
</dbReference>
<dbReference type="InterPro" id="IPR001478">
    <property type="entry name" value="PDZ"/>
</dbReference>